<dbReference type="AlphaFoldDB" id="A0A8S1A635"/>
<evidence type="ECO:0000256" key="1">
    <source>
        <dbReference type="SAM" id="Coils"/>
    </source>
</evidence>
<feature type="coiled-coil region" evidence="1">
    <location>
        <begin position="24"/>
        <end position="72"/>
    </location>
</feature>
<evidence type="ECO:0000313" key="2">
    <source>
        <dbReference type="EMBL" id="CAB3243932.1"/>
    </source>
</evidence>
<keyword evidence="3" id="KW-1185">Reference proteome</keyword>
<comment type="caution">
    <text evidence="2">The sequence shown here is derived from an EMBL/GenBank/DDBJ whole genome shotgun (WGS) entry which is preliminary data.</text>
</comment>
<evidence type="ECO:0000313" key="3">
    <source>
        <dbReference type="Proteomes" id="UP000494106"/>
    </source>
</evidence>
<protein>
    <submittedName>
        <fullName evidence="2">Uncharacterized protein</fullName>
    </submittedName>
</protein>
<reference evidence="2 3" key="1">
    <citation type="submission" date="2020-04" db="EMBL/GenBank/DDBJ databases">
        <authorList>
            <person name="Wallbank WR R."/>
            <person name="Pardo Diaz C."/>
            <person name="Kozak K."/>
            <person name="Martin S."/>
            <person name="Jiggins C."/>
            <person name="Moest M."/>
            <person name="Warren A I."/>
            <person name="Byers J.R.P. K."/>
            <person name="Montejo-Kovacevich G."/>
            <person name="Yen C E."/>
        </authorList>
    </citation>
    <scope>NUCLEOTIDE SEQUENCE [LARGE SCALE GENOMIC DNA]</scope>
</reference>
<dbReference type="EMBL" id="CADEBC010000519">
    <property type="protein sequence ID" value="CAB3243932.1"/>
    <property type="molecule type" value="Genomic_DNA"/>
</dbReference>
<accession>A0A8S1A635</accession>
<organism evidence="2 3">
    <name type="scientific">Arctia plantaginis</name>
    <name type="common">Wood tiger moth</name>
    <name type="synonym">Phalaena plantaginis</name>
    <dbReference type="NCBI Taxonomy" id="874455"/>
    <lineage>
        <taxon>Eukaryota</taxon>
        <taxon>Metazoa</taxon>
        <taxon>Ecdysozoa</taxon>
        <taxon>Arthropoda</taxon>
        <taxon>Hexapoda</taxon>
        <taxon>Insecta</taxon>
        <taxon>Pterygota</taxon>
        <taxon>Neoptera</taxon>
        <taxon>Endopterygota</taxon>
        <taxon>Lepidoptera</taxon>
        <taxon>Glossata</taxon>
        <taxon>Ditrysia</taxon>
        <taxon>Noctuoidea</taxon>
        <taxon>Erebidae</taxon>
        <taxon>Arctiinae</taxon>
        <taxon>Arctia</taxon>
    </lineage>
</organism>
<gene>
    <name evidence="2" type="ORF">APLA_LOCUS9697</name>
</gene>
<name>A0A8S1A635_ARCPL</name>
<dbReference type="Proteomes" id="UP000494106">
    <property type="component" value="Unassembled WGS sequence"/>
</dbReference>
<keyword evidence="1" id="KW-0175">Coiled coil</keyword>
<sequence>MDLQGISNNLKEIQQTYSNIDKSIDFLTLQNEELRKTLDLADKKALQDREFIPILEEKIEDLQRTIRKLCVEIRNMPKNATETRDDLVNMVINLLKTVKLEINASDIKDIFRLKARKDPKNNPIIIAELGSAILKTDLLSKTNVNKIYIALAQRVITYCIPVWGGATKTHFLEVERAQRSLLKVMYLKPYRFPTNILYMTCSLLSVRKLYVLNLTRVTSIG</sequence>
<dbReference type="OrthoDB" id="7436381at2759"/>
<proteinExistence type="predicted"/>